<organism evidence="1 2">
    <name type="scientific">Xanthomonas cassavae CFBP 4642</name>
    <dbReference type="NCBI Taxonomy" id="1219375"/>
    <lineage>
        <taxon>Bacteria</taxon>
        <taxon>Pseudomonadati</taxon>
        <taxon>Pseudomonadota</taxon>
        <taxon>Gammaproteobacteria</taxon>
        <taxon>Lysobacterales</taxon>
        <taxon>Lysobacteraceae</taxon>
        <taxon>Xanthomonas</taxon>
    </lineage>
</organism>
<protein>
    <submittedName>
        <fullName evidence="1">Uncharacterized protein</fullName>
    </submittedName>
</protein>
<keyword evidence="2" id="KW-1185">Reference proteome</keyword>
<comment type="caution">
    <text evidence="1">The sequence shown here is derived from an EMBL/GenBank/DDBJ whole genome shotgun (WGS) entry which is preliminary data.</text>
</comment>
<gene>
    <name evidence="1" type="ORF">LL965_08245</name>
</gene>
<reference evidence="1 2" key="1">
    <citation type="submission" date="2021-10" db="EMBL/GenBank/DDBJ databases">
        <title>Genome sequencing of Xanthomonas strains from NCPPB.</title>
        <authorList>
            <person name="Hussein R."/>
            <person name="Harrison J."/>
            <person name="Studholme D.J."/>
            <person name="Vicente J."/>
            <person name="Grant M."/>
        </authorList>
    </citation>
    <scope>NUCLEOTIDE SEQUENCE [LARGE SCALE GENOMIC DNA]</scope>
    <source>
        <strain evidence="1 2">NCPPB 101</strain>
    </source>
</reference>
<sequence length="67" mass="7579">MRTEIGTQSISVLTIDTVLDRLHAAQAGIFSGMPRNDLPRKLETELKTLRHAVHESGELRQWENGRP</sequence>
<dbReference type="Proteomes" id="UP001199206">
    <property type="component" value="Unassembled WGS sequence"/>
</dbReference>
<name>A0ABS8HHC9_9XANT</name>
<dbReference type="RefSeq" id="WP_228325680.1">
    <property type="nucleotide sequence ID" value="NZ_CAWLZN010000001.1"/>
</dbReference>
<accession>A0ABS8HHC9</accession>
<evidence type="ECO:0000313" key="2">
    <source>
        <dbReference type="Proteomes" id="UP001199206"/>
    </source>
</evidence>
<evidence type="ECO:0000313" key="1">
    <source>
        <dbReference type="EMBL" id="MCC4620077.1"/>
    </source>
</evidence>
<proteinExistence type="predicted"/>
<dbReference type="EMBL" id="JAJGQJ010000014">
    <property type="protein sequence ID" value="MCC4620077.1"/>
    <property type="molecule type" value="Genomic_DNA"/>
</dbReference>